<comment type="caution">
    <text evidence="1">The sequence shown here is derived from an EMBL/GenBank/DDBJ whole genome shotgun (WGS) entry which is preliminary data.</text>
</comment>
<evidence type="ECO:0000313" key="1">
    <source>
        <dbReference type="EMBL" id="TWB15581.1"/>
    </source>
</evidence>
<reference evidence="1 2" key="1">
    <citation type="submission" date="2019-06" db="EMBL/GenBank/DDBJ databases">
        <title>Genomic Encyclopedia of Type Strains, Phase IV (KMG-V): Genome sequencing to study the core and pangenomes of soil and plant-associated prokaryotes.</title>
        <authorList>
            <person name="Whitman W."/>
        </authorList>
    </citation>
    <scope>NUCLEOTIDE SEQUENCE [LARGE SCALE GENOMIC DNA]</scope>
    <source>
        <strain evidence="1 2">BR 11865</strain>
    </source>
</reference>
<gene>
    <name evidence="1" type="ORF">FBZ88_12934</name>
</gene>
<accession>A0A560F1U8</accession>
<name>A0A560F1U8_9PROT</name>
<evidence type="ECO:0000313" key="2">
    <source>
        <dbReference type="Proteomes" id="UP000316545"/>
    </source>
</evidence>
<dbReference type="RefSeq" id="WP_145620179.1">
    <property type="nucleotide sequence ID" value="NZ_VITO01000029.1"/>
</dbReference>
<dbReference type="AlphaFoldDB" id="A0A560F1U8"/>
<organism evidence="1 2">
    <name type="scientific">Nitrospirillum amazonense</name>
    <dbReference type="NCBI Taxonomy" id="28077"/>
    <lineage>
        <taxon>Bacteria</taxon>
        <taxon>Pseudomonadati</taxon>
        <taxon>Pseudomonadota</taxon>
        <taxon>Alphaproteobacteria</taxon>
        <taxon>Rhodospirillales</taxon>
        <taxon>Azospirillaceae</taxon>
        <taxon>Nitrospirillum</taxon>
    </lineage>
</organism>
<dbReference type="Proteomes" id="UP000316545">
    <property type="component" value="Unassembled WGS sequence"/>
</dbReference>
<proteinExistence type="predicted"/>
<sequence length="81" mass="8968">MYELARSIAMALLHHVDKLPPPKTPPFTLAAPDYMPMADAMAQDLVRSFEFTRKWGNVQAASDCPYGSQFASPGILKRDAD</sequence>
<protein>
    <submittedName>
        <fullName evidence="1">Uncharacterized protein</fullName>
    </submittedName>
</protein>
<dbReference type="EMBL" id="VITO01000029">
    <property type="protein sequence ID" value="TWB15581.1"/>
    <property type="molecule type" value="Genomic_DNA"/>
</dbReference>
<keyword evidence="2" id="KW-1185">Reference proteome</keyword>